<reference evidence="1" key="1">
    <citation type="submission" date="2019-12" db="EMBL/GenBank/DDBJ databases">
        <title>Epidemiological and comparative genomic analysis of Bacillus anthracis isolated from northern Vietnam.</title>
        <authorList>
            <person name="Hoang T.T.H."/>
            <person name="Dang D.A."/>
            <person name="Pham M.H."/>
            <person name="Luong M.H."/>
            <person name="Tran N.D."/>
            <person name="Nguyen T.H."/>
            <person name="Nguyen T.T."/>
            <person name="Inoue S."/>
            <person name="Morikawa S."/>
            <person name="Okutani A."/>
        </authorList>
    </citation>
    <scope>NUCLEOTIDE SEQUENCE</scope>
    <source>
        <strain evidence="1">QuyetLC</strain>
    </source>
</reference>
<accession>A0A640NQK3</accession>
<organism evidence="1">
    <name type="scientific">Bacillus anthracis</name>
    <name type="common">anthrax bacterium</name>
    <dbReference type="NCBI Taxonomy" id="1392"/>
    <lineage>
        <taxon>Bacteria</taxon>
        <taxon>Bacillati</taxon>
        <taxon>Bacillota</taxon>
        <taxon>Bacilli</taxon>
        <taxon>Bacillales</taxon>
        <taxon>Bacillaceae</taxon>
        <taxon>Bacillus</taxon>
        <taxon>Bacillus cereus group</taxon>
    </lineage>
</organism>
<dbReference type="AlphaFoldDB" id="A0A640NQK3"/>
<sequence>MPKLYDFKKAKELIDVEVDNADVDKVFLGTLSDYFWTAEAVWEKGKYIIDLGKVKTIAGIPGSDWDTPIINIYYSDGKEKKFECFKEVTSDEFADFCRKL</sequence>
<protein>
    <submittedName>
        <fullName evidence="1">Uncharacterized protein</fullName>
    </submittedName>
</protein>
<name>A0A640NQK3_BACAN</name>
<proteinExistence type="predicted"/>
<gene>
    <name evidence="1" type="ORF">QuyetLC_22700</name>
</gene>
<comment type="caution">
    <text evidence="1">The sequence shown here is derived from an EMBL/GenBank/DDBJ whole genome shotgun (WGS) entry which is preliminary data.</text>
</comment>
<reference evidence="1" key="2">
    <citation type="submission" date="2019-12" db="EMBL/GenBank/DDBJ databases">
        <authorList>
            <person name="Hoang T.H.H."/>
            <person name="Okutani A."/>
        </authorList>
    </citation>
    <scope>NUCLEOTIDE SEQUENCE</scope>
    <source>
        <strain evidence="1">QuyetLC</strain>
    </source>
</reference>
<dbReference type="EMBL" id="BLEY01000021">
    <property type="protein sequence ID" value="GEU27903.1"/>
    <property type="molecule type" value="Genomic_DNA"/>
</dbReference>
<evidence type="ECO:0000313" key="1">
    <source>
        <dbReference type="EMBL" id="GEU27903.1"/>
    </source>
</evidence>